<evidence type="ECO:0000313" key="16">
    <source>
        <dbReference type="EMBL" id="KAF7354135.1"/>
    </source>
</evidence>
<dbReference type="InterPro" id="IPR036396">
    <property type="entry name" value="Cyt_P450_sf"/>
</dbReference>
<comment type="subcellular location">
    <subcellularLocation>
        <location evidence="2">Membrane</location>
    </subcellularLocation>
</comment>
<keyword evidence="7 13" id="KW-0479">Metal-binding</keyword>
<feature type="transmembrane region" description="Helical" evidence="15">
    <location>
        <begin position="6"/>
        <end position="23"/>
    </location>
</feature>
<keyword evidence="17" id="KW-1185">Reference proteome</keyword>
<comment type="caution">
    <text evidence="16">The sequence shown here is derived from an EMBL/GenBank/DDBJ whole genome shotgun (WGS) entry which is preliminary data.</text>
</comment>
<dbReference type="OrthoDB" id="1470350at2759"/>
<evidence type="ECO:0000256" key="6">
    <source>
        <dbReference type="ARBA" id="ARBA00022692"/>
    </source>
</evidence>
<evidence type="ECO:0000256" key="9">
    <source>
        <dbReference type="ARBA" id="ARBA00023002"/>
    </source>
</evidence>
<dbReference type="InterPro" id="IPR050121">
    <property type="entry name" value="Cytochrome_P450_monoxygenase"/>
</dbReference>
<dbReference type="InterPro" id="IPR002401">
    <property type="entry name" value="Cyt_P450_E_grp-I"/>
</dbReference>
<dbReference type="GO" id="GO:0016020">
    <property type="term" value="C:membrane"/>
    <property type="evidence" value="ECO:0007669"/>
    <property type="project" value="UniProtKB-SubCell"/>
</dbReference>
<name>A0A8H6Y4P6_9AGAR</name>
<dbReference type="Proteomes" id="UP000620124">
    <property type="component" value="Unassembled WGS sequence"/>
</dbReference>
<gene>
    <name evidence="16" type="ORF">MVEN_01100900</name>
</gene>
<proteinExistence type="inferred from homology"/>
<evidence type="ECO:0000256" key="12">
    <source>
        <dbReference type="ARBA" id="ARBA00023136"/>
    </source>
</evidence>
<keyword evidence="10 13" id="KW-0408">Iron</keyword>
<dbReference type="EMBL" id="JACAZI010000008">
    <property type="protein sequence ID" value="KAF7354135.1"/>
    <property type="molecule type" value="Genomic_DNA"/>
</dbReference>
<dbReference type="PROSITE" id="PS00086">
    <property type="entry name" value="CYTOCHROME_P450"/>
    <property type="match status" value="1"/>
</dbReference>
<reference evidence="16" key="1">
    <citation type="submission" date="2020-05" db="EMBL/GenBank/DDBJ databases">
        <title>Mycena genomes resolve the evolution of fungal bioluminescence.</title>
        <authorList>
            <person name="Tsai I.J."/>
        </authorList>
    </citation>
    <scope>NUCLEOTIDE SEQUENCE</scope>
    <source>
        <strain evidence="16">CCC161011</strain>
    </source>
</reference>
<keyword evidence="11 14" id="KW-0503">Monooxygenase</keyword>
<dbReference type="GO" id="GO:0016705">
    <property type="term" value="F:oxidoreductase activity, acting on paired donors, with incorporation or reduction of molecular oxygen"/>
    <property type="evidence" value="ECO:0007669"/>
    <property type="project" value="InterPro"/>
</dbReference>
<evidence type="ECO:0000256" key="13">
    <source>
        <dbReference type="PIRSR" id="PIRSR602401-1"/>
    </source>
</evidence>
<dbReference type="GO" id="GO:0005506">
    <property type="term" value="F:iron ion binding"/>
    <property type="evidence" value="ECO:0007669"/>
    <property type="project" value="InterPro"/>
</dbReference>
<dbReference type="InterPro" id="IPR001128">
    <property type="entry name" value="Cyt_P450"/>
</dbReference>
<dbReference type="SUPFAM" id="SSF48264">
    <property type="entry name" value="Cytochrome P450"/>
    <property type="match status" value="1"/>
</dbReference>
<protein>
    <submittedName>
        <fullName evidence="16">Cytochrome P450</fullName>
    </submittedName>
</protein>
<evidence type="ECO:0000256" key="11">
    <source>
        <dbReference type="ARBA" id="ARBA00023033"/>
    </source>
</evidence>
<comment type="similarity">
    <text evidence="4 14">Belongs to the cytochrome P450 family.</text>
</comment>
<dbReference type="GO" id="GO:0004497">
    <property type="term" value="F:monooxygenase activity"/>
    <property type="evidence" value="ECO:0007669"/>
    <property type="project" value="UniProtKB-KW"/>
</dbReference>
<dbReference type="Pfam" id="PF00067">
    <property type="entry name" value="p450"/>
    <property type="match status" value="1"/>
</dbReference>
<evidence type="ECO:0000256" key="1">
    <source>
        <dbReference type="ARBA" id="ARBA00001971"/>
    </source>
</evidence>
<comment type="cofactor">
    <cofactor evidence="1 13">
        <name>heme</name>
        <dbReference type="ChEBI" id="CHEBI:30413"/>
    </cofactor>
</comment>
<evidence type="ECO:0000256" key="7">
    <source>
        <dbReference type="ARBA" id="ARBA00022723"/>
    </source>
</evidence>
<evidence type="ECO:0000256" key="3">
    <source>
        <dbReference type="ARBA" id="ARBA00004721"/>
    </source>
</evidence>
<accession>A0A8H6Y4P6</accession>
<dbReference type="PANTHER" id="PTHR24305">
    <property type="entry name" value="CYTOCHROME P450"/>
    <property type="match status" value="1"/>
</dbReference>
<dbReference type="PRINTS" id="PR00385">
    <property type="entry name" value="P450"/>
</dbReference>
<keyword evidence="8 15" id="KW-1133">Transmembrane helix</keyword>
<dbReference type="PANTHER" id="PTHR24305:SF166">
    <property type="entry name" value="CYTOCHROME P450 12A4, MITOCHONDRIAL-RELATED"/>
    <property type="match status" value="1"/>
</dbReference>
<dbReference type="PRINTS" id="PR00463">
    <property type="entry name" value="EP450I"/>
</dbReference>
<dbReference type="AlphaFoldDB" id="A0A8H6Y4P6"/>
<keyword evidence="6 15" id="KW-0812">Transmembrane</keyword>
<keyword evidence="5 13" id="KW-0349">Heme</keyword>
<evidence type="ECO:0000256" key="5">
    <source>
        <dbReference type="ARBA" id="ARBA00022617"/>
    </source>
</evidence>
<dbReference type="GO" id="GO:0020037">
    <property type="term" value="F:heme binding"/>
    <property type="evidence" value="ECO:0007669"/>
    <property type="project" value="InterPro"/>
</dbReference>
<keyword evidence="12 15" id="KW-0472">Membrane</keyword>
<organism evidence="16 17">
    <name type="scientific">Mycena venus</name>
    <dbReference type="NCBI Taxonomy" id="2733690"/>
    <lineage>
        <taxon>Eukaryota</taxon>
        <taxon>Fungi</taxon>
        <taxon>Dikarya</taxon>
        <taxon>Basidiomycota</taxon>
        <taxon>Agaricomycotina</taxon>
        <taxon>Agaricomycetes</taxon>
        <taxon>Agaricomycetidae</taxon>
        <taxon>Agaricales</taxon>
        <taxon>Marasmiineae</taxon>
        <taxon>Mycenaceae</taxon>
        <taxon>Mycena</taxon>
    </lineage>
</organism>
<feature type="binding site" description="axial binding residue" evidence="13">
    <location>
        <position position="444"/>
    </location>
    <ligand>
        <name>heme</name>
        <dbReference type="ChEBI" id="CHEBI:30413"/>
    </ligand>
    <ligandPart>
        <name>Fe</name>
        <dbReference type="ChEBI" id="CHEBI:18248"/>
    </ligandPart>
</feature>
<dbReference type="InterPro" id="IPR017972">
    <property type="entry name" value="Cyt_P450_CS"/>
</dbReference>
<evidence type="ECO:0000313" key="17">
    <source>
        <dbReference type="Proteomes" id="UP000620124"/>
    </source>
</evidence>
<evidence type="ECO:0000256" key="4">
    <source>
        <dbReference type="ARBA" id="ARBA00010617"/>
    </source>
</evidence>
<evidence type="ECO:0000256" key="14">
    <source>
        <dbReference type="RuleBase" id="RU000461"/>
    </source>
</evidence>
<evidence type="ECO:0000256" key="2">
    <source>
        <dbReference type="ARBA" id="ARBA00004370"/>
    </source>
</evidence>
<keyword evidence="9 14" id="KW-0560">Oxidoreductase</keyword>
<comment type="pathway">
    <text evidence="3">Secondary metabolite biosynthesis; terpenoid biosynthesis.</text>
</comment>
<dbReference type="Gene3D" id="1.10.630.10">
    <property type="entry name" value="Cytochrome P450"/>
    <property type="match status" value="1"/>
</dbReference>
<evidence type="ECO:0000256" key="15">
    <source>
        <dbReference type="SAM" id="Phobius"/>
    </source>
</evidence>
<evidence type="ECO:0000256" key="8">
    <source>
        <dbReference type="ARBA" id="ARBA00022989"/>
    </source>
</evidence>
<evidence type="ECO:0000256" key="10">
    <source>
        <dbReference type="ARBA" id="ARBA00023004"/>
    </source>
</evidence>
<sequence length="501" mass="55917">MDPSHYAIPLAPIIFFIVIRLVFRRQNTLRHVAGPPSPSWIFGHILQLILPPQYGDYEFRWQDKFGPVYRIKGCFGEDRLLVADPAALQYILNSPNFERGGAGKEHRRMRAALNFGFSAAAVRRYQAVFEKAAEMVSEKLEGSLDTSTNVCPLLSLATLRAISEACLRYTLEDLGNDFVANNIEVMRLSASRSAPQLLLDALSLRFPLWLLRATAKYLPTSAFKAMREGRYLAENIGHRIIRERVDAAHRGVDMDDDLFSHLLDPDVPNNMHLSKKEVVSQVGLLLVAGQDTTANTMAYALLELARNPEFQAQLRNEIHSTLGTSGGGIAYDSMPLLNALIKETNRFYPAAPLLDRVATKDTTLPLAQPIITTTGEQISHIPILKGQFLTLGIGSYQRLKSHWGADAHKFNPHRWLDGTVNRGDAVGIGPYANLLSFSGGLRTCLGWRFSILEMQVILSHLVGRYSFAEVVEETIRPTYLNNLLPIVQSGERAVPLYITRI</sequence>